<evidence type="ECO:0000313" key="6">
    <source>
        <dbReference type="Proteomes" id="UP001597062"/>
    </source>
</evidence>
<reference evidence="6" key="1">
    <citation type="journal article" date="2019" name="Int. J. Syst. Evol. Microbiol.">
        <title>The Global Catalogue of Microorganisms (GCM) 10K type strain sequencing project: providing services to taxonomists for standard genome sequencing and annotation.</title>
        <authorList>
            <consortium name="The Broad Institute Genomics Platform"/>
            <consortium name="The Broad Institute Genome Sequencing Center for Infectious Disease"/>
            <person name="Wu L."/>
            <person name="Ma J."/>
        </authorList>
    </citation>
    <scope>NUCLEOTIDE SEQUENCE [LARGE SCALE GENOMIC DNA]</scope>
    <source>
        <strain evidence="6">CCUG 60527</strain>
    </source>
</reference>
<feature type="chain" id="PRO_5045890017" description="TonB-dependent receptor" evidence="4">
    <location>
        <begin position="19"/>
        <end position="589"/>
    </location>
</feature>
<evidence type="ECO:0000256" key="3">
    <source>
        <dbReference type="ARBA" id="ARBA00023237"/>
    </source>
</evidence>
<sequence>MKNTITLVCLFIGSIVFAQEQTPNTQKKDTIKTEVVNVITTYAPKVTDAFKIKRKPVVSLSKDIQKKELNYQIKSVPVASTFVPKSGTLKGIDVGKQERLFDNYFSAGFGNNTTPFVEMYMHNYTPYDGEYAVGLNFIYTNDPVPETILSSSYYNIDVDLFFKQEQRYFDWHMGFKGERDMYNWYGLPKGYDFQEFVINSIESQQTYKNYKFFGGVSLQDSYINKVDAAISLFSDDYESSELNALLTADFAFPLGRYGLELEDLQVKTSLNFLGGTFARSYDDINEIKHQFFNVGIHPFYNFAFNEFDIKVGAKGYFSMDVANSKNQFFIYPDVEVNYPVIGKLANLYIGANGDLYTNSYRSLSREMPYLSPTQNIQQTNQVFNAFGGLRGILSSKINYNVQASFKNEENKALFVVNRSKSNGITTGDINGFSYKSYEYGNSFTTIYDNINTLSITGEINYDYSKELTLGLHTEFNNYTTDLQTDPWGLPQIKADVFGHYKTSKWYAGANIYFVGDRPSISFNDNNPSDINLESYIDINVNGGYHINDIFSVFLRANNIMNNSYEKHINFNVQGVQIIGGVVWKFDAIF</sequence>
<keyword evidence="2" id="KW-0472">Membrane</keyword>
<organism evidence="5 6">
    <name type="scientific">Tenacibaculum geojense</name>
    <dbReference type="NCBI Taxonomy" id="915352"/>
    <lineage>
        <taxon>Bacteria</taxon>
        <taxon>Pseudomonadati</taxon>
        <taxon>Bacteroidota</taxon>
        <taxon>Flavobacteriia</taxon>
        <taxon>Flavobacteriales</taxon>
        <taxon>Flavobacteriaceae</taxon>
        <taxon>Tenacibaculum</taxon>
    </lineage>
</organism>
<dbReference type="SUPFAM" id="SSF56935">
    <property type="entry name" value="Porins"/>
    <property type="match status" value="1"/>
</dbReference>
<gene>
    <name evidence="5" type="ORF">ACFQ1U_08630</name>
</gene>
<keyword evidence="3" id="KW-0998">Cell outer membrane</keyword>
<evidence type="ECO:0000256" key="4">
    <source>
        <dbReference type="SAM" id="SignalP"/>
    </source>
</evidence>
<dbReference type="RefSeq" id="WP_386107341.1">
    <property type="nucleotide sequence ID" value="NZ_JBHTJR010000045.1"/>
</dbReference>
<protein>
    <recommendedName>
        <fullName evidence="7">TonB-dependent receptor</fullName>
    </recommendedName>
</protein>
<name>A0ABW3JS49_9FLAO</name>
<dbReference type="InterPro" id="IPR036942">
    <property type="entry name" value="Beta-barrel_TonB_sf"/>
</dbReference>
<keyword evidence="6" id="KW-1185">Reference proteome</keyword>
<comment type="caution">
    <text evidence="5">The sequence shown here is derived from an EMBL/GenBank/DDBJ whole genome shotgun (WGS) entry which is preliminary data.</text>
</comment>
<feature type="signal peptide" evidence="4">
    <location>
        <begin position="1"/>
        <end position="18"/>
    </location>
</feature>
<proteinExistence type="predicted"/>
<evidence type="ECO:0000256" key="2">
    <source>
        <dbReference type="ARBA" id="ARBA00023136"/>
    </source>
</evidence>
<evidence type="ECO:0000256" key="1">
    <source>
        <dbReference type="ARBA" id="ARBA00004442"/>
    </source>
</evidence>
<dbReference type="Proteomes" id="UP001597062">
    <property type="component" value="Unassembled WGS sequence"/>
</dbReference>
<evidence type="ECO:0008006" key="7">
    <source>
        <dbReference type="Google" id="ProtNLM"/>
    </source>
</evidence>
<accession>A0ABW3JS49</accession>
<dbReference type="Gene3D" id="2.40.170.20">
    <property type="entry name" value="TonB-dependent receptor, beta-barrel domain"/>
    <property type="match status" value="1"/>
</dbReference>
<dbReference type="EMBL" id="JBHTJR010000045">
    <property type="protein sequence ID" value="MFD0993267.1"/>
    <property type="molecule type" value="Genomic_DNA"/>
</dbReference>
<comment type="subcellular location">
    <subcellularLocation>
        <location evidence="1">Cell outer membrane</location>
    </subcellularLocation>
</comment>
<keyword evidence="4" id="KW-0732">Signal</keyword>
<evidence type="ECO:0000313" key="5">
    <source>
        <dbReference type="EMBL" id="MFD0993267.1"/>
    </source>
</evidence>